<keyword evidence="8" id="KW-0297">G-protein coupled receptor</keyword>
<keyword evidence="9" id="KW-0472">Membrane</keyword>
<dbReference type="GO" id="GO:0016020">
    <property type="term" value="C:membrane"/>
    <property type="evidence" value="ECO:0007669"/>
    <property type="project" value="UniProtKB-SubCell"/>
</dbReference>
<keyword evidence="3" id="KW-0716">Sensory transduction</keyword>
<evidence type="ECO:0000256" key="4">
    <source>
        <dbReference type="ARBA" id="ARBA00022692"/>
    </source>
</evidence>
<dbReference type="GO" id="GO:0007602">
    <property type="term" value="P:phototransduction"/>
    <property type="evidence" value="ECO:0007669"/>
    <property type="project" value="UniProtKB-KW"/>
</dbReference>
<dbReference type="Gene3D" id="1.20.1070.10">
    <property type="entry name" value="Rhodopsin 7-helix transmembrane proteins"/>
    <property type="match status" value="1"/>
</dbReference>
<reference evidence="12" key="3">
    <citation type="submission" date="2025-09" db="UniProtKB">
        <authorList>
            <consortium name="Ensembl"/>
        </authorList>
    </citation>
    <scope>IDENTIFICATION</scope>
</reference>
<dbReference type="OrthoDB" id="2101615at2759"/>
<keyword evidence="11" id="KW-0807">Transducer</keyword>
<keyword evidence="13" id="KW-1185">Reference proteome</keyword>
<comment type="subcellular location">
    <subcellularLocation>
        <location evidence="1">Membrane</location>
        <topology evidence="1">Multi-pass membrane protein</topology>
    </subcellularLocation>
</comment>
<evidence type="ECO:0000256" key="5">
    <source>
        <dbReference type="ARBA" id="ARBA00022925"/>
    </source>
</evidence>
<dbReference type="GeneID" id="116452424"/>
<evidence type="ECO:0000256" key="3">
    <source>
        <dbReference type="ARBA" id="ARBA00022606"/>
    </source>
</evidence>
<sequence length="443" mass="47633">MSLEHLRAPHGVLPSGQPGLQGQMGNVSNTSVFTSTLSEREDLIFGTVYLVFGIMSLSGNSLLLLVAHQKRSLLKPAEFFIVNLAISDLSMTVTLFPLATSSFFAHRWLFDQAVCTLYAFCGVLFGLCSLASLTVLSTVCCLKVCYPAYGSRFSRSHAAVLLLAVWAYALAFATAPLAQWGGYGPEPYGTACCITWEASSREATLYILALLIFCYLLPCLLILVSYALILWTVRVSRRAVRQHTSPRRGARGGHGLLLKLSIAVCLGFLAAWTPYAVVALWALLGDASQVPALAFVLSAVFAKSSTLYNPLVYLLFKPSFHKFLSKDRVLLQALRALLCCGCWGAALQPFPSPAFGGRPGACRSCSDAFECFSNYPRCYTPRRAPGSSAQSGPLAVLAGGAAGQPGLRRMVQVMVLLTRRRSGLGTAHVAGEALPSAITKDLL</sequence>
<keyword evidence="7" id="KW-0157">Chromophore</keyword>
<evidence type="ECO:0000256" key="10">
    <source>
        <dbReference type="ARBA" id="ARBA00023170"/>
    </source>
</evidence>
<name>A0A8C3D834_CORMO</name>
<dbReference type="GO" id="GO:0009881">
    <property type="term" value="F:photoreceptor activity"/>
    <property type="evidence" value="ECO:0007669"/>
    <property type="project" value="UniProtKB-KW"/>
</dbReference>
<keyword evidence="5" id="KW-0681">Retinal protein</keyword>
<keyword evidence="4" id="KW-0812">Transmembrane</keyword>
<dbReference type="PROSITE" id="PS00238">
    <property type="entry name" value="OPSIN"/>
    <property type="match status" value="1"/>
</dbReference>
<dbReference type="AlphaFoldDB" id="A0A8C3D834"/>
<gene>
    <name evidence="12" type="primary">LOC116452424</name>
</gene>
<dbReference type="GO" id="GO:0004930">
    <property type="term" value="F:G protein-coupled receptor activity"/>
    <property type="evidence" value="ECO:0007669"/>
    <property type="project" value="UniProtKB-KW"/>
</dbReference>
<dbReference type="FunFam" id="1.20.1070.10:FF:000219">
    <property type="entry name" value="Opsin 5-like 2"/>
    <property type="match status" value="1"/>
</dbReference>
<evidence type="ECO:0000256" key="7">
    <source>
        <dbReference type="ARBA" id="ARBA00022991"/>
    </source>
</evidence>
<evidence type="ECO:0000313" key="12">
    <source>
        <dbReference type="Ensembl" id="ENSCMUP00000003081.2"/>
    </source>
</evidence>
<dbReference type="InterPro" id="IPR000276">
    <property type="entry name" value="GPCR_Rhodpsn"/>
</dbReference>
<dbReference type="Proteomes" id="UP000694553">
    <property type="component" value="Unassembled WGS sequence"/>
</dbReference>
<dbReference type="InterPro" id="IPR027430">
    <property type="entry name" value="Retinal_BS"/>
</dbReference>
<organism evidence="12 13">
    <name type="scientific">Corvus moneduloides</name>
    <name type="common">New Caledonian crow</name>
    <dbReference type="NCBI Taxonomy" id="1196302"/>
    <lineage>
        <taxon>Eukaryota</taxon>
        <taxon>Metazoa</taxon>
        <taxon>Chordata</taxon>
        <taxon>Craniata</taxon>
        <taxon>Vertebrata</taxon>
        <taxon>Euteleostomi</taxon>
        <taxon>Archelosauria</taxon>
        <taxon>Archosauria</taxon>
        <taxon>Dinosauria</taxon>
        <taxon>Saurischia</taxon>
        <taxon>Theropoda</taxon>
        <taxon>Coelurosauria</taxon>
        <taxon>Aves</taxon>
        <taxon>Neognathae</taxon>
        <taxon>Neoaves</taxon>
        <taxon>Telluraves</taxon>
        <taxon>Australaves</taxon>
        <taxon>Passeriformes</taxon>
        <taxon>Corvoidea</taxon>
        <taxon>Corvidae</taxon>
        <taxon>Corvus</taxon>
    </lineage>
</organism>
<accession>A0A8U7N0H7</accession>
<reference evidence="13" key="1">
    <citation type="submission" date="2019-10" db="EMBL/GenBank/DDBJ databases">
        <title>Corvus moneduloides (New Caledonian crow) genome, bCorMon1, primary haplotype.</title>
        <authorList>
            <person name="Rutz C."/>
            <person name="Fungtammasan C."/>
            <person name="Mountcastle J."/>
            <person name="Formenti G."/>
            <person name="Chow W."/>
            <person name="Howe K."/>
            <person name="Steele M.P."/>
            <person name="Fernandes J."/>
            <person name="Gilbert M.T.P."/>
            <person name="Fedrigo O."/>
            <person name="Jarvis E.D."/>
            <person name="Gemmell N."/>
        </authorList>
    </citation>
    <scope>NUCLEOTIDE SEQUENCE [LARGE SCALE GENOMIC DNA]</scope>
</reference>
<dbReference type="PROSITE" id="PS50262">
    <property type="entry name" value="G_PROTEIN_RECEP_F1_2"/>
    <property type="match status" value="1"/>
</dbReference>
<evidence type="ECO:0000256" key="2">
    <source>
        <dbReference type="ARBA" id="ARBA00022543"/>
    </source>
</evidence>
<dbReference type="Pfam" id="PF00001">
    <property type="entry name" value="7tm_1"/>
    <property type="match status" value="1"/>
</dbReference>
<dbReference type="RefSeq" id="XP_031982825.1">
    <property type="nucleotide sequence ID" value="XM_032126934.1"/>
</dbReference>
<accession>A0A8C3D834</accession>
<evidence type="ECO:0000256" key="8">
    <source>
        <dbReference type="ARBA" id="ARBA00023040"/>
    </source>
</evidence>
<evidence type="ECO:0000256" key="9">
    <source>
        <dbReference type="ARBA" id="ARBA00023136"/>
    </source>
</evidence>
<dbReference type="InterPro" id="IPR050125">
    <property type="entry name" value="GPCR_opsins"/>
</dbReference>
<proteinExistence type="predicted"/>
<evidence type="ECO:0000256" key="6">
    <source>
        <dbReference type="ARBA" id="ARBA00022989"/>
    </source>
</evidence>
<evidence type="ECO:0000313" key="13">
    <source>
        <dbReference type="Proteomes" id="UP000694553"/>
    </source>
</evidence>
<keyword evidence="2" id="KW-0600">Photoreceptor protein</keyword>
<dbReference type="OMA" id="ECLYRDT"/>
<keyword evidence="10" id="KW-0675">Receptor</keyword>
<keyword evidence="6" id="KW-1133">Transmembrane helix</keyword>
<dbReference type="Ensembl" id="ENSCMUT00000003345.2">
    <property type="protein sequence ID" value="ENSCMUP00000003081.2"/>
    <property type="gene ID" value="ENSCMUG00000002106.2"/>
</dbReference>
<reference evidence="12" key="2">
    <citation type="submission" date="2025-08" db="UniProtKB">
        <authorList>
            <consortium name="Ensembl"/>
        </authorList>
    </citation>
    <scope>IDENTIFICATION</scope>
</reference>
<protein>
    <submittedName>
        <fullName evidence="12">Uncharacterized protein</fullName>
    </submittedName>
</protein>
<dbReference type="PRINTS" id="PR00237">
    <property type="entry name" value="GPCRRHODOPSN"/>
</dbReference>
<evidence type="ECO:0000256" key="1">
    <source>
        <dbReference type="ARBA" id="ARBA00004141"/>
    </source>
</evidence>
<dbReference type="PANTHER" id="PTHR24240">
    <property type="entry name" value="OPSIN"/>
    <property type="match status" value="1"/>
</dbReference>
<dbReference type="InterPro" id="IPR017452">
    <property type="entry name" value="GPCR_Rhodpsn_7TM"/>
</dbReference>
<dbReference type="SUPFAM" id="SSF81321">
    <property type="entry name" value="Family A G protein-coupled receptor-like"/>
    <property type="match status" value="1"/>
</dbReference>
<evidence type="ECO:0000256" key="11">
    <source>
        <dbReference type="ARBA" id="ARBA00023224"/>
    </source>
</evidence>